<evidence type="ECO:0000256" key="2">
    <source>
        <dbReference type="SAM" id="MobiDB-lite"/>
    </source>
</evidence>
<feature type="compositionally biased region" description="Low complexity" evidence="2">
    <location>
        <begin position="290"/>
        <end position="307"/>
    </location>
</feature>
<dbReference type="Gene3D" id="4.10.60.10">
    <property type="entry name" value="Zinc finger, CCHC-type"/>
    <property type="match status" value="1"/>
</dbReference>
<keyword evidence="1" id="KW-0862">Zinc</keyword>
<evidence type="ECO:0000313" key="5">
    <source>
        <dbReference type="Proteomes" id="UP001497444"/>
    </source>
</evidence>
<protein>
    <recommendedName>
        <fullName evidence="3">CCHC-type domain-containing protein</fullName>
    </recommendedName>
</protein>
<evidence type="ECO:0000313" key="4">
    <source>
        <dbReference type="EMBL" id="CAK9272348.1"/>
    </source>
</evidence>
<keyword evidence="1" id="KW-0479">Metal-binding</keyword>
<evidence type="ECO:0000259" key="3">
    <source>
        <dbReference type="PROSITE" id="PS50158"/>
    </source>
</evidence>
<sequence length="307" mass="33669">MASSIGDVLDIESLDSYIKRPAGPMVTVEVKDISKLAGIIRIPSMAEGAGPRHTTAQSILYSGLSNQCRKCRKFGHLAKICPLNRSSTQDGSIPTKTPLEWRRKNDQRKNVSAQRWNTDKVKRAMSQQDNEGTRSGKDDPNKAEGTDRNPHGPGNLQHEVSKNLATSGEAEKKKKLVPLPPTHTPRLDQKMTECIASLPHILNKEQQGISILPTHEFTPKTRLSFATLELANSPVNGNITSFNPVAGNIGETVRTDILQKQLEDPGEGWTFQGKKKLPIRILSPRQDLGQTPTRSPQPTSTPGGKRG</sequence>
<feature type="region of interest" description="Disordered" evidence="2">
    <location>
        <begin position="84"/>
        <end position="186"/>
    </location>
</feature>
<feature type="compositionally biased region" description="Basic and acidic residues" evidence="2">
    <location>
        <begin position="99"/>
        <end position="109"/>
    </location>
</feature>
<dbReference type="SUPFAM" id="SSF57756">
    <property type="entry name" value="Retrovirus zinc finger-like domains"/>
    <property type="match status" value="1"/>
</dbReference>
<accession>A0ABP0WZQ1</accession>
<keyword evidence="1" id="KW-0863">Zinc-finger</keyword>
<feature type="region of interest" description="Disordered" evidence="2">
    <location>
        <begin position="269"/>
        <end position="307"/>
    </location>
</feature>
<name>A0ABP0WZQ1_9BRYO</name>
<reference evidence="4" key="1">
    <citation type="submission" date="2024-02" db="EMBL/GenBank/DDBJ databases">
        <authorList>
            <consortium name="ELIXIR-Norway"/>
            <consortium name="Elixir Norway"/>
        </authorList>
    </citation>
    <scope>NUCLEOTIDE SEQUENCE</scope>
</reference>
<dbReference type="EMBL" id="OZ020099">
    <property type="protein sequence ID" value="CAK9272348.1"/>
    <property type="molecule type" value="Genomic_DNA"/>
</dbReference>
<proteinExistence type="predicted"/>
<gene>
    <name evidence="4" type="ORF">CSSPJE1EN1_LOCUS17826</name>
</gene>
<dbReference type="Proteomes" id="UP001497444">
    <property type="component" value="Chromosome 4"/>
</dbReference>
<evidence type="ECO:0000256" key="1">
    <source>
        <dbReference type="PROSITE-ProRule" id="PRU00047"/>
    </source>
</evidence>
<dbReference type="PROSITE" id="PS50158">
    <property type="entry name" value="ZF_CCHC"/>
    <property type="match status" value="1"/>
</dbReference>
<feature type="compositionally biased region" description="Basic and acidic residues" evidence="2">
    <location>
        <begin position="131"/>
        <end position="150"/>
    </location>
</feature>
<feature type="domain" description="CCHC-type" evidence="3">
    <location>
        <begin position="68"/>
        <end position="82"/>
    </location>
</feature>
<dbReference type="InterPro" id="IPR036875">
    <property type="entry name" value="Znf_CCHC_sf"/>
</dbReference>
<feature type="compositionally biased region" description="Polar residues" evidence="2">
    <location>
        <begin position="84"/>
        <end position="95"/>
    </location>
</feature>
<keyword evidence="5" id="KW-1185">Reference proteome</keyword>
<organism evidence="4 5">
    <name type="scientific">Sphagnum jensenii</name>
    <dbReference type="NCBI Taxonomy" id="128206"/>
    <lineage>
        <taxon>Eukaryota</taxon>
        <taxon>Viridiplantae</taxon>
        <taxon>Streptophyta</taxon>
        <taxon>Embryophyta</taxon>
        <taxon>Bryophyta</taxon>
        <taxon>Sphagnophytina</taxon>
        <taxon>Sphagnopsida</taxon>
        <taxon>Sphagnales</taxon>
        <taxon>Sphagnaceae</taxon>
        <taxon>Sphagnum</taxon>
    </lineage>
</organism>
<dbReference type="InterPro" id="IPR001878">
    <property type="entry name" value="Znf_CCHC"/>
</dbReference>